<sequence length="344" mass="39438">MYSKDGNDYFIVDSHVHAWDATPANQANRYGEGFINCFYDYHRNLSPEDKVWTLEEFHKQSEERIIKDLFTDGYVDWAIFQPTYLTDFYVNGFNTTEQDGLIAEKHPDKFIVNGSWDPRDGEAGLDKLTELAERWNLQGVKLYTAEWKGDSKGWKLTDPWSYRYLEKCEELGIRNIHIHKGPTIYPLNRDAFDVADVDDVASAFPGLNFIVEHVGLPRLEDFCWIATQEPNVYGGLAVAMPFIHSRPKYFAQIIGELLYWIGEDRITFASDYAIWTPAWLIEKFVDFGYPAELDEYPELSVTAKKKILGLNAAKLYGIDVPAELRLPENTTDKAPIGSEPLPVA</sequence>
<accession>A0ABN2CP07</accession>
<protein>
    <submittedName>
        <fullName evidence="2">Amidohydrolase family protein</fullName>
    </submittedName>
</protein>
<dbReference type="EMBL" id="BAAAOS010000010">
    <property type="protein sequence ID" value="GAA1561815.1"/>
    <property type="molecule type" value="Genomic_DNA"/>
</dbReference>
<dbReference type="CDD" id="cd01292">
    <property type="entry name" value="metallo-dependent_hydrolases"/>
    <property type="match status" value="1"/>
</dbReference>
<dbReference type="InterPro" id="IPR032466">
    <property type="entry name" value="Metal_Hydrolase"/>
</dbReference>
<dbReference type="InterPro" id="IPR006680">
    <property type="entry name" value="Amidohydro-rel"/>
</dbReference>
<organism evidence="2 3">
    <name type="scientific">Kribbella sancticallisti</name>
    <dbReference type="NCBI Taxonomy" id="460087"/>
    <lineage>
        <taxon>Bacteria</taxon>
        <taxon>Bacillati</taxon>
        <taxon>Actinomycetota</taxon>
        <taxon>Actinomycetes</taxon>
        <taxon>Propionibacteriales</taxon>
        <taxon>Kribbellaceae</taxon>
        <taxon>Kribbella</taxon>
    </lineage>
</organism>
<keyword evidence="3" id="KW-1185">Reference proteome</keyword>
<dbReference type="Gene3D" id="3.20.20.140">
    <property type="entry name" value="Metal-dependent hydrolases"/>
    <property type="match status" value="1"/>
</dbReference>
<dbReference type="PANTHER" id="PTHR42889:SF1">
    <property type="entry name" value="BLR3681 PROTEIN"/>
    <property type="match status" value="1"/>
</dbReference>
<proteinExistence type="predicted"/>
<name>A0ABN2CP07_9ACTN</name>
<dbReference type="SUPFAM" id="SSF51556">
    <property type="entry name" value="Metallo-dependent hydrolases"/>
    <property type="match status" value="1"/>
</dbReference>
<feature type="domain" description="Amidohydrolase-related" evidence="1">
    <location>
        <begin position="12"/>
        <end position="318"/>
    </location>
</feature>
<comment type="caution">
    <text evidence="2">The sequence shown here is derived from an EMBL/GenBank/DDBJ whole genome shotgun (WGS) entry which is preliminary data.</text>
</comment>
<gene>
    <name evidence="2" type="ORF">GCM10009789_13830</name>
</gene>
<evidence type="ECO:0000313" key="3">
    <source>
        <dbReference type="Proteomes" id="UP001500393"/>
    </source>
</evidence>
<dbReference type="PANTHER" id="PTHR42889">
    <property type="entry name" value="BLR3681 PROTEIN"/>
    <property type="match status" value="1"/>
</dbReference>
<dbReference type="RefSeq" id="WP_344210983.1">
    <property type="nucleotide sequence ID" value="NZ_BAAAOS010000010.1"/>
</dbReference>
<evidence type="ECO:0000259" key="1">
    <source>
        <dbReference type="Pfam" id="PF04909"/>
    </source>
</evidence>
<evidence type="ECO:0000313" key="2">
    <source>
        <dbReference type="EMBL" id="GAA1561815.1"/>
    </source>
</evidence>
<dbReference type="Proteomes" id="UP001500393">
    <property type="component" value="Unassembled WGS sequence"/>
</dbReference>
<reference evidence="2 3" key="1">
    <citation type="journal article" date="2019" name="Int. J. Syst. Evol. Microbiol.">
        <title>The Global Catalogue of Microorganisms (GCM) 10K type strain sequencing project: providing services to taxonomists for standard genome sequencing and annotation.</title>
        <authorList>
            <consortium name="The Broad Institute Genomics Platform"/>
            <consortium name="The Broad Institute Genome Sequencing Center for Infectious Disease"/>
            <person name="Wu L."/>
            <person name="Ma J."/>
        </authorList>
    </citation>
    <scope>NUCLEOTIDE SEQUENCE [LARGE SCALE GENOMIC DNA]</scope>
    <source>
        <strain evidence="2 3">JCM 14969</strain>
    </source>
</reference>
<dbReference type="Pfam" id="PF04909">
    <property type="entry name" value="Amidohydro_2"/>
    <property type="match status" value="1"/>
</dbReference>